<organism evidence="9 10">
    <name type="scientific">Ditylenchus destructor</name>
    <dbReference type="NCBI Taxonomy" id="166010"/>
    <lineage>
        <taxon>Eukaryota</taxon>
        <taxon>Metazoa</taxon>
        <taxon>Ecdysozoa</taxon>
        <taxon>Nematoda</taxon>
        <taxon>Chromadorea</taxon>
        <taxon>Rhabditida</taxon>
        <taxon>Tylenchina</taxon>
        <taxon>Tylenchomorpha</taxon>
        <taxon>Sphaerularioidea</taxon>
        <taxon>Anguinidae</taxon>
        <taxon>Anguininae</taxon>
        <taxon>Ditylenchus</taxon>
    </lineage>
</organism>
<evidence type="ECO:0000313" key="9">
    <source>
        <dbReference type="EMBL" id="KAI1720047.1"/>
    </source>
</evidence>
<evidence type="ECO:0000256" key="2">
    <source>
        <dbReference type="ARBA" id="ARBA00022618"/>
    </source>
</evidence>
<keyword evidence="10" id="KW-1185">Reference proteome</keyword>
<feature type="compositionally biased region" description="Polar residues" evidence="7">
    <location>
        <begin position="112"/>
        <end position="129"/>
    </location>
</feature>
<dbReference type="SUPFAM" id="SSF48371">
    <property type="entry name" value="ARM repeat"/>
    <property type="match status" value="1"/>
</dbReference>
<proteinExistence type="predicted"/>
<dbReference type="PANTHER" id="PTHR14222">
    <property type="entry name" value="CONDENSIN"/>
    <property type="match status" value="1"/>
</dbReference>
<dbReference type="InterPro" id="IPR026971">
    <property type="entry name" value="CND1/NCAPD3"/>
</dbReference>
<keyword evidence="5" id="KW-0539">Nucleus</keyword>
<evidence type="ECO:0000256" key="6">
    <source>
        <dbReference type="ARBA" id="ARBA00023306"/>
    </source>
</evidence>
<dbReference type="GO" id="GO:0005634">
    <property type="term" value="C:nucleus"/>
    <property type="evidence" value="ECO:0007669"/>
    <property type="project" value="UniProtKB-SubCell"/>
</dbReference>
<sequence>MDHTSKTLLLELYDKIKIFNPDEITDEQAINIITQALFDKAPVVVCKALRVINSLIAANQFVEELVEVSRQLMDKINELEHEPEPQRVEADAPAASQEMETETPVEAHRNVESQPRNENVTRANRSTVQNDDDAQKPLTSNPLMNFLLARCDDEKVNPRKWAITAVETLYLHYTDSEMLDACMHMFQARCRDLSLSIRKQAAESLTRLLRSCAGVEKIENTWLNSVMYLIVDRELGVQQFCAKLISDVILQPIVQNIATDVTWRLLSKIERETSLKRLLLRCLVFQHREHNLPQRIVKTLEGKTQDGAYANAAWMLLSELSAFLDISPSNAAKYWLSDKMHLDSPDRIVFYISKILANKAKSLKDEERDRLQENMADALTSYKVNNLHISAAYYAYARICDGIQDASLDKGPLAQFNHNIFANCIQHLDALLYETAPPTGMGMHTLENTNISIDLREKVTSARLSFNQRCDKLVRIITSIGECVQYTPSLINKSIFKLLKVIMASDVIKGIEQSVANTPGISPNTSFHGRLPESQSQTLGQTFGQTLGQTFGQTLGQTLADDPQRNSNFFVTKIENRILRVELLTRTVRAHAVLTLGKLCLQDEKLAKKCVPVFVRQLKANKDHFVRNNIVVAICDLCIRYTLLVDRYSAILASCLRDSSVLVRHQTLMLLTNLIKEQFLKWEGAIIYRFVTALLDPEKSIRVYAEFCLVDILLVQYPMMFSNHFLECLFYFNDIKHQLVLKEPDEYTDVRQKCSLQGSEKSASRMHLYKFMLKTLADDKKFTVCQKISSDIFGSIVDGSLLLTDSKVVNLLRDSFKILCSSSIKFALQVGKKNADDEGDDEEPPEAVKSMAKNFISSVYRKALVEAVMPHLIMLKDYLVENSYADIHTDCLEVIADLLKHYPEQMDDYLVSNPQLKAEIEFDLRNRNATLHDPLSIVQCINPSLPDRERRQTKKITCHQTGRLSSSHFKLLDADWLVWSREAIHYTKYALRFCIHSAMKG</sequence>
<keyword evidence="2" id="KW-0132">Cell division</keyword>
<dbReference type="GO" id="GO:0000779">
    <property type="term" value="C:condensed chromosome, centromeric region"/>
    <property type="evidence" value="ECO:0007669"/>
    <property type="project" value="TreeGrafter"/>
</dbReference>
<keyword evidence="3" id="KW-0498">Mitosis</keyword>
<dbReference type="InterPro" id="IPR011989">
    <property type="entry name" value="ARM-like"/>
</dbReference>
<dbReference type="AlphaFoldDB" id="A0AAD4N782"/>
<comment type="caution">
    <text evidence="9">The sequence shown here is derived from an EMBL/GenBank/DDBJ whole genome shotgun (WGS) entry which is preliminary data.</text>
</comment>
<evidence type="ECO:0000256" key="4">
    <source>
        <dbReference type="ARBA" id="ARBA00023067"/>
    </source>
</evidence>
<reference evidence="9" key="1">
    <citation type="submission" date="2022-01" db="EMBL/GenBank/DDBJ databases">
        <title>Genome Sequence Resource for Two Populations of Ditylenchus destructor, the Migratory Endoparasitic Phytonematode.</title>
        <authorList>
            <person name="Zhang H."/>
            <person name="Lin R."/>
            <person name="Xie B."/>
        </authorList>
    </citation>
    <scope>NUCLEOTIDE SEQUENCE</scope>
    <source>
        <strain evidence="9">BazhouSP</strain>
    </source>
</reference>
<evidence type="ECO:0000256" key="7">
    <source>
        <dbReference type="SAM" id="MobiDB-lite"/>
    </source>
</evidence>
<dbReference type="GO" id="GO:0010032">
    <property type="term" value="P:meiotic chromosome condensation"/>
    <property type="evidence" value="ECO:0007669"/>
    <property type="project" value="TreeGrafter"/>
</dbReference>
<dbReference type="InterPro" id="IPR032682">
    <property type="entry name" value="Cnd1_C"/>
</dbReference>
<dbReference type="GO" id="GO:0007076">
    <property type="term" value="P:mitotic chromosome condensation"/>
    <property type="evidence" value="ECO:0007669"/>
    <property type="project" value="InterPro"/>
</dbReference>
<dbReference type="Pfam" id="PF12717">
    <property type="entry name" value="Cnd1"/>
    <property type="match status" value="1"/>
</dbReference>
<accession>A0AAD4N782</accession>
<evidence type="ECO:0000256" key="5">
    <source>
        <dbReference type="ARBA" id="ARBA00023242"/>
    </source>
</evidence>
<dbReference type="Proteomes" id="UP001201812">
    <property type="component" value="Unassembled WGS sequence"/>
</dbReference>
<evidence type="ECO:0000256" key="1">
    <source>
        <dbReference type="ARBA" id="ARBA00004123"/>
    </source>
</evidence>
<dbReference type="EMBL" id="JAKKPZ010000006">
    <property type="protein sequence ID" value="KAI1720047.1"/>
    <property type="molecule type" value="Genomic_DNA"/>
</dbReference>
<dbReference type="Gene3D" id="1.25.10.10">
    <property type="entry name" value="Leucine-rich Repeat Variant"/>
    <property type="match status" value="2"/>
</dbReference>
<evidence type="ECO:0000256" key="3">
    <source>
        <dbReference type="ARBA" id="ARBA00022776"/>
    </source>
</evidence>
<evidence type="ECO:0000313" key="10">
    <source>
        <dbReference type="Proteomes" id="UP001201812"/>
    </source>
</evidence>
<dbReference type="GO" id="GO:0000796">
    <property type="term" value="C:condensin complex"/>
    <property type="evidence" value="ECO:0007669"/>
    <property type="project" value="TreeGrafter"/>
</dbReference>
<feature type="region of interest" description="Disordered" evidence="7">
    <location>
        <begin position="78"/>
        <end position="138"/>
    </location>
</feature>
<keyword evidence="6" id="KW-0131">Cell cycle</keyword>
<dbReference type="InterPro" id="IPR016024">
    <property type="entry name" value="ARM-type_fold"/>
</dbReference>
<protein>
    <submittedName>
        <fullName evidence="9">Non-SMC mitotic condensation complex subunit 1 domain-containing protein</fullName>
    </submittedName>
</protein>
<keyword evidence="4" id="KW-0226">DNA condensation</keyword>
<gene>
    <name evidence="9" type="ORF">DdX_05416</name>
</gene>
<dbReference type="PANTHER" id="PTHR14222:SF1">
    <property type="entry name" value="CONDENSIN-2 COMPLEX SUBUNIT D3"/>
    <property type="match status" value="1"/>
</dbReference>
<dbReference type="GO" id="GO:0051301">
    <property type="term" value="P:cell division"/>
    <property type="evidence" value="ECO:0007669"/>
    <property type="project" value="UniProtKB-KW"/>
</dbReference>
<dbReference type="GO" id="GO:0042393">
    <property type="term" value="F:histone binding"/>
    <property type="evidence" value="ECO:0007669"/>
    <property type="project" value="TreeGrafter"/>
</dbReference>
<feature type="domain" description="Condensin complex subunit 1 C-terminal" evidence="8">
    <location>
        <begin position="626"/>
        <end position="789"/>
    </location>
</feature>
<evidence type="ECO:0000259" key="8">
    <source>
        <dbReference type="Pfam" id="PF12717"/>
    </source>
</evidence>
<feature type="compositionally biased region" description="Basic and acidic residues" evidence="7">
    <location>
        <begin position="78"/>
        <end position="90"/>
    </location>
</feature>
<name>A0AAD4N782_9BILA</name>
<comment type="subcellular location">
    <subcellularLocation>
        <location evidence="1">Nucleus</location>
    </subcellularLocation>
</comment>